<sequence>MLNIPCPWCGPRAQTEYHYGGEAGRVRPADDAPLQDWVEHVYLRDNPCGEHLELWQHQAGCGQWLQLRRDTRSHRILAAAALS</sequence>
<name>A0A4Q9RAT8_9GAMM</name>
<evidence type="ECO:0000313" key="2">
    <source>
        <dbReference type="Proteomes" id="UP000292639"/>
    </source>
</evidence>
<dbReference type="OrthoDB" id="7159274at2"/>
<dbReference type="InterPro" id="IPR038561">
    <property type="entry name" value="SoxD_sf"/>
</dbReference>
<dbReference type="GO" id="GO:0008115">
    <property type="term" value="F:sarcosine oxidase activity"/>
    <property type="evidence" value="ECO:0007669"/>
    <property type="project" value="InterPro"/>
</dbReference>
<dbReference type="GO" id="GO:0046653">
    <property type="term" value="P:tetrahydrofolate metabolic process"/>
    <property type="evidence" value="ECO:0007669"/>
    <property type="project" value="InterPro"/>
</dbReference>
<protein>
    <submittedName>
        <fullName evidence="1">Sarcosine oxidase subunit delta</fullName>
    </submittedName>
</protein>
<evidence type="ECO:0000313" key="1">
    <source>
        <dbReference type="EMBL" id="TBU97882.1"/>
    </source>
</evidence>
<keyword evidence="2" id="KW-1185">Reference proteome</keyword>
<dbReference type="AlphaFoldDB" id="A0A4Q9RAT8"/>
<gene>
    <name evidence="1" type="ORF">DNJ96_07095</name>
</gene>
<dbReference type="InterPro" id="IPR006279">
    <property type="entry name" value="SoxD"/>
</dbReference>
<comment type="caution">
    <text evidence="1">The sequence shown here is derived from an EMBL/GenBank/DDBJ whole genome shotgun (WGS) entry which is preliminary data.</text>
</comment>
<dbReference type="Proteomes" id="UP000292639">
    <property type="component" value="Unassembled WGS sequence"/>
</dbReference>
<dbReference type="Pfam" id="PF04267">
    <property type="entry name" value="SoxD"/>
    <property type="match status" value="1"/>
</dbReference>
<dbReference type="RefSeq" id="WP_131183660.1">
    <property type="nucleotide sequence ID" value="NZ_QJUO01000005.1"/>
</dbReference>
<reference evidence="1 2" key="1">
    <citation type="submission" date="2018-06" db="EMBL/GenBank/DDBJ databases">
        <title>Three novel Pseudomonas species isolated from symptomatic oak.</title>
        <authorList>
            <person name="Bueno-Gonzalez V."/>
            <person name="Brady C."/>
        </authorList>
    </citation>
    <scope>NUCLEOTIDE SEQUENCE [LARGE SCALE GENOMIC DNA]</scope>
    <source>
        <strain evidence="1 2">P17C</strain>
    </source>
</reference>
<dbReference type="Gene3D" id="3.30.2270.10">
    <property type="entry name" value="Folate-binding superfamily"/>
    <property type="match status" value="1"/>
</dbReference>
<proteinExistence type="predicted"/>
<accession>A0A4Q9RAT8</accession>
<organism evidence="1 2">
    <name type="scientific">Stutzerimonas kirkiae</name>
    <dbReference type="NCBI Taxonomy" id="2211392"/>
    <lineage>
        <taxon>Bacteria</taxon>
        <taxon>Pseudomonadati</taxon>
        <taxon>Pseudomonadota</taxon>
        <taxon>Gammaproteobacteria</taxon>
        <taxon>Pseudomonadales</taxon>
        <taxon>Pseudomonadaceae</taxon>
        <taxon>Stutzerimonas</taxon>
    </lineage>
</organism>
<dbReference type="EMBL" id="QJUP01000007">
    <property type="protein sequence ID" value="TBU97882.1"/>
    <property type="molecule type" value="Genomic_DNA"/>
</dbReference>